<protein>
    <submittedName>
        <fullName evidence="1">Uncharacterized protein</fullName>
    </submittedName>
</protein>
<gene>
    <name evidence="1" type="ORF">AVEN_227408_1</name>
</gene>
<dbReference type="Proteomes" id="UP000499080">
    <property type="component" value="Unassembled WGS sequence"/>
</dbReference>
<sequence>MISLTGCILRSLSQRKGYVKFPWCRKDHLGIKKSKSSCTKQSLESALHMAAFGSVPDPAVKGGRKLDSIQRLTAVLVELIENNFWQHCKFTWQPPLSLKLKQEAILTKIFRLSHRYQHLRFFCGKILKNP</sequence>
<reference evidence="1 2" key="1">
    <citation type="journal article" date="2019" name="Sci. Rep.">
        <title>Orb-weaving spider Araneus ventricosus genome elucidates the spidroin gene catalogue.</title>
        <authorList>
            <person name="Kono N."/>
            <person name="Nakamura H."/>
            <person name="Ohtoshi R."/>
            <person name="Moran D.A.P."/>
            <person name="Shinohara A."/>
            <person name="Yoshida Y."/>
            <person name="Fujiwara M."/>
            <person name="Mori M."/>
            <person name="Tomita M."/>
            <person name="Arakawa K."/>
        </authorList>
    </citation>
    <scope>NUCLEOTIDE SEQUENCE [LARGE SCALE GENOMIC DNA]</scope>
</reference>
<proteinExistence type="predicted"/>
<dbReference type="EMBL" id="BGPR01012149">
    <property type="protein sequence ID" value="GBN54793.1"/>
    <property type="molecule type" value="Genomic_DNA"/>
</dbReference>
<name>A0A4Y2PV94_ARAVE</name>
<accession>A0A4Y2PV94</accession>
<evidence type="ECO:0000313" key="2">
    <source>
        <dbReference type="Proteomes" id="UP000499080"/>
    </source>
</evidence>
<comment type="caution">
    <text evidence="1">The sequence shown here is derived from an EMBL/GenBank/DDBJ whole genome shotgun (WGS) entry which is preliminary data.</text>
</comment>
<dbReference type="AlphaFoldDB" id="A0A4Y2PV94"/>
<keyword evidence="2" id="KW-1185">Reference proteome</keyword>
<evidence type="ECO:0000313" key="1">
    <source>
        <dbReference type="EMBL" id="GBN54793.1"/>
    </source>
</evidence>
<organism evidence="1 2">
    <name type="scientific">Araneus ventricosus</name>
    <name type="common">Orbweaver spider</name>
    <name type="synonym">Epeira ventricosa</name>
    <dbReference type="NCBI Taxonomy" id="182803"/>
    <lineage>
        <taxon>Eukaryota</taxon>
        <taxon>Metazoa</taxon>
        <taxon>Ecdysozoa</taxon>
        <taxon>Arthropoda</taxon>
        <taxon>Chelicerata</taxon>
        <taxon>Arachnida</taxon>
        <taxon>Araneae</taxon>
        <taxon>Araneomorphae</taxon>
        <taxon>Entelegynae</taxon>
        <taxon>Araneoidea</taxon>
        <taxon>Araneidae</taxon>
        <taxon>Araneus</taxon>
    </lineage>
</organism>